<keyword evidence="8" id="KW-0496">Mitochondrion</keyword>
<feature type="repeat" description="Solcar" evidence="10">
    <location>
        <begin position="21"/>
        <end position="104"/>
    </location>
</feature>
<name>A0A9W4W4I7_9PEZI</name>
<keyword evidence="13" id="KW-1185">Reference proteome</keyword>
<keyword evidence="6" id="KW-0999">Mitochondrion inner membrane</keyword>
<dbReference type="Gene3D" id="1.50.40.10">
    <property type="entry name" value="Mitochondrial carrier domain"/>
    <property type="match status" value="1"/>
</dbReference>
<dbReference type="InterPro" id="IPR002067">
    <property type="entry name" value="MCP"/>
</dbReference>
<keyword evidence="4 10" id="KW-0812">Transmembrane</keyword>
<evidence type="ECO:0000313" key="13">
    <source>
        <dbReference type="Proteomes" id="UP001152533"/>
    </source>
</evidence>
<gene>
    <name evidence="12" type="ORF">CGXH109_LOCUS17621</name>
</gene>
<dbReference type="SUPFAM" id="SSF103506">
    <property type="entry name" value="Mitochondrial carrier"/>
    <property type="match status" value="1"/>
</dbReference>
<evidence type="ECO:0000256" key="11">
    <source>
        <dbReference type="RuleBase" id="RU000488"/>
    </source>
</evidence>
<dbReference type="AlphaFoldDB" id="A0A9W4W4I7"/>
<dbReference type="GO" id="GO:0005743">
    <property type="term" value="C:mitochondrial inner membrane"/>
    <property type="evidence" value="ECO:0007669"/>
    <property type="project" value="UniProtKB-SubCell"/>
</dbReference>
<evidence type="ECO:0000313" key="12">
    <source>
        <dbReference type="EMBL" id="CAI0642703.1"/>
    </source>
</evidence>
<dbReference type="Proteomes" id="UP001152533">
    <property type="component" value="Unassembled WGS sequence"/>
</dbReference>
<evidence type="ECO:0000256" key="8">
    <source>
        <dbReference type="ARBA" id="ARBA00023128"/>
    </source>
</evidence>
<dbReference type="GO" id="GO:0000064">
    <property type="term" value="F:L-ornithine transmembrane transporter activity"/>
    <property type="evidence" value="ECO:0007669"/>
    <property type="project" value="TreeGrafter"/>
</dbReference>
<evidence type="ECO:0000256" key="9">
    <source>
        <dbReference type="ARBA" id="ARBA00023136"/>
    </source>
</evidence>
<evidence type="ECO:0000256" key="5">
    <source>
        <dbReference type="ARBA" id="ARBA00022737"/>
    </source>
</evidence>
<dbReference type="EMBL" id="CAMGZC010000070">
    <property type="protein sequence ID" value="CAI0642703.1"/>
    <property type="molecule type" value="Genomic_DNA"/>
</dbReference>
<feature type="repeat" description="Solcar" evidence="10">
    <location>
        <begin position="119"/>
        <end position="207"/>
    </location>
</feature>
<dbReference type="InterPro" id="IPR050567">
    <property type="entry name" value="Mitochondrial_Carrier"/>
</dbReference>
<organism evidence="12 13">
    <name type="scientific">Colletotrichum noveboracense</name>
    <dbReference type="NCBI Taxonomy" id="2664923"/>
    <lineage>
        <taxon>Eukaryota</taxon>
        <taxon>Fungi</taxon>
        <taxon>Dikarya</taxon>
        <taxon>Ascomycota</taxon>
        <taxon>Pezizomycotina</taxon>
        <taxon>Sordariomycetes</taxon>
        <taxon>Hypocreomycetidae</taxon>
        <taxon>Glomerellales</taxon>
        <taxon>Glomerellaceae</taxon>
        <taxon>Colletotrichum</taxon>
        <taxon>Colletotrichum gloeosporioides species complex</taxon>
    </lineage>
</organism>
<dbReference type="InterPro" id="IPR018108">
    <property type="entry name" value="MCP_transmembrane"/>
</dbReference>
<reference evidence="12" key="1">
    <citation type="submission" date="2022-08" db="EMBL/GenBank/DDBJ databases">
        <authorList>
            <person name="Giroux E."/>
            <person name="Giroux E."/>
        </authorList>
    </citation>
    <scope>NUCLEOTIDE SEQUENCE</scope>
    <source>
        <strain evidence="12">H1091258</strain>
    </source>
</reference>
<comment type="similarity">
    <text evidence="2 11">Belongs to the mitochondrial carrier (TC 2.A.29) family.</text>
</comment>
<sequence length="310" mass="33401">MLVSSVAVTIDNMGNSTLESAKDITAGAAGGVAQVLIGMSSSQPFDLVKVRLQTQGGGNALGLARTIWAREGPLAFYKGTLAPLIGVGACVSIQFGAFQLFRRQLEDFRGITQSNGLSLSLSDFYLVGGAAGLTNSVISGPIEHVRIRLQTQPSGVNRLYSGPWDCVRTIKGHSGVKGLYRGQVVTLLREFHGYGIWFAAYEGLVRFVMERDGIKERKEVSSWKIAICGGLAGEALWLGSHPLDVIKSKMQSDGYGKDQKYANMRDAFKQTWREGKFRAMFRGLGPALLRAMPVSAGTFATAEMVRSALG</sequence>
<dbReference type="PRINTS" id="PR00926">
    <property type="entry name" value="MITOCARRIER"/>
</dbReference>
<dbReference type="PROSITE" id="PS50920">
    <property type="entry name" value="SOLCAR"/>
    <property type="match status" value="3"/>
</dbReference>
<comment type="caution">
    <text evidence="12">The sequence shown here is derived from an EMBL/GenBank/DDBJ whole genome shotgun (WGS) entry which is preliminary data.</text>
</comment>
<evidence type="ECO:0000256" key="7">
    <source>
        <dbReference type="ARBA" id="ARBA00022989"/>
    </source>
</evidence>
<evidence type="ECO:0000256" key="4">
    <source>
        <dbReference type="ARBA" id="ARBA00022692"/>
    </source>
</evidence>
<keyword evidence="7" id="KW-1133">Transmembrane helix</keyword>
<dbReference type="InterPro" id="IPR023395">
    <property type="entry name" value="MCP_dom_sf"/>
</dbReference>
<evidence type="ECO:0000256" key="3">
    <source>
        <dbReference type="ARBA" id="ARBA00022448"/>
    </source>
</evidence>
<feature type="repeat" description="Solcar" evidence="10">
    <location>
        <begin position="220"/>
        <end position="308"/>
    </location>
</feature>
<evidence type="ECO:0000256" key="10">
    <source>
        <dbReference type="PROSITE-ProRule" id="PRU00282"/>
    </source>
</evidence>
<keyword evidence="5" id="KW-0677">Repeat</keyword>
<evidence type="ECO:0000256" key="1">
    <source>
        <dbReference type="ARBA" id="ARBA00004448"/>
    </source>
</evidence>
<dbReference type="PANTHER" id="PTHR45624">
    <property type="entry name" value="MITOCHONDRIAL BASIC AMINO ACIDS TRANSPORTER-RELATED"/>
    <property type="match status" value="1"/>
</dbReference>
<keyword evidence="9 10" id="KW-0472">Membrane</keyword>
<dbReference type="PANTHER" id="PTHR45624:SF12">
    <property type="entry name" value="MITOCHONDRIAL ORNITHINE TRANSPORTER 1"/>
    <property type="match status" value="1"/>
</dbReference>
<dbReference type="GO" id="GO:1990575">
    <property type="term" value="P:mitochondrial L-ornithine transmembrane transport"/>
    <property type="evidence" value="ECO:0007669"/>
    <property type="project" value="TreeGrafter"/>
</dbReference>
<comment type="subcellular location">
    <subcellularLocation>
        <location evidence="1">Mitochondrion inner membrane</location>
        <topology evidence="1">Multi-pass membrane protein</topology>
    </subcellularLocation>
</comment>
<dbReference type="Pfam" id="PF00153">
    <property type="entry name" value="Mito_carr"/>
    <property type="match status" value="3"/>
</dbReference>
<evidence type="ECO:0000256" key="2">
    <source>
        <dbReference type="ARBA" id="ARBA00006375"/>
    </source>
</evidence>
<evidence type="ECO:0000256" key="6">
    <source>
        <dbReference type="ARBA" id="ARBA00022792"/>
    </source>
</evidence>
<accession>A0A9W4W4I7</accession>
<keyword evidence="3 11" id="KW-0813">Transport</keyword>
<protein>
    <recommendedName>
        <fullName evidence="14">Mitochondrial carrier protein</fullName>
    </recommendedName>
</protein>
<proteinExistence type="inferred from homology"/>
<evidence type="ECO:0008006" key="14">
    <source>
        <dbReference type="Google" id="ProtNLM"/>
    </source>
</evidence>